<dbReference type="Proteomes" id="UP000054337">
    <property type="component" value="Unassembled WGS sequence"/>
</dbReference>
<feature type="non-terminal residue" evidence="2">
    <location>
        <position position="1"/>
    </location>
</feature>
<feature type="compositionally biased region" description="Low complexity" evidence="1">
    <location>
        <begin position="8"/>
        <end position="47"/>
    </location>
</feature>
<sequence>PPDPRPSSTPGTSTPAWSTCRSTSSTCSSSPKSTWRCSASPASTSASRSKRLSRRSSRWQGGRTCLPWRKQRRSGLMPSSGRLSTSTRRVEEGVGFCFMDTMVSFLLFYSMPLLPWQRVWLAP</sequence>
<organism evidence="2 3">
    <name type="scientific">Bipolaris victoriae (strain FI3)</name>
    <name type="common">Victoria blight of oats agent</name>
    <name type="synonym">Cochliobolus victoriae</name>
    <dbReference type="NCBI Taxonomy" id="930091"/>
    <lineage>
        <taxon>Eukaryota</taxon>
        <taxon>Fungi</taxon>
        <taxon>Dikarya</taxon>
        <taxon>Ascomycota</taxon>
        <taxon>Pezizomycotina</taxon>
        <taxon>Dothideomycetes</taxon>
        <taxon>Pleosporomycetidae</taxon>
        <taxon>Pleosporales</taxon>
        <taxon>Pleosporineae</taxon>
        <taxon>Pleosporaceae</taxon>
        <taxon>Bipolaris</taxon>
    </lineage>
</organism>
<accession>W7ELM4</accession>
<protein>
    <submittedName>
        <fullName evidence="2">Uncharacterized protein</fullName>
    </submittedName>
</protein>
<dbReference type="EMBL" id="KI968726">
    <property type="protein sequence ID" value="EUN27859.1"/>
    <property type="molecule type" value="Genomic_DNA"/>
</dbReference>
<dbReference type="AlphaFoldDB" id="W7ELM4"/>
<reference evidence="2 3" key="1">
    <citation type="journal article" date="2013" name="PLoS Genet.">
        <title>Comparative genome structure, secondary metabolite, and effector coding capacity across Cochliobolus pathogens.</title>
        <authorList>
            <person name="Condon B.J."/>
            <person name="Leng Y."/>
            <person name="Wu D."/>
            <person name="Bushley K.E."/>
            <person name="Ohm R.A."/>
            <person name="Otillar R."/>
            <person name="Martin J."/>
            <person name="Schackwitz W."/>
            <person name="Grimwood J."/>
            <person name="MohdZainudin N."/>
            <person name="Xue C."/>
            <person name="Wang R."/>
            <person name="Manning V.A."/>
            <person name="Dhillon B."/>
            <person name="Tu Z.J."/>
            <person name="Steffenson B.J."/>
            <person name="Salamov A."/>
            <person name="Sun H."/>
            <person name="Lowry S."/>
            <person name="LaButti K."/>
            <person name="Han J."/>
            <person name="Copeland A."/>
            <person name="Lindquist E."/>
            <person name="Barry K."/>
            <person name="Schmutz J."/>
            <person name="Baker S.E."/>
            <person name="Ciuffetti L.M."/>
            <person name="Grigoriev I.V."/>
            <person name="Zhong S."/>
            <person name="Turgeon B.G."/>
        </authorList>
    </citation>
    <scope>NUCLEOTIDE SEQUENCE [LARGE SCALE GENOMIC DNA]</scope>
    <source>
        <strain evidence="2 3">FI3</strain>
    </source>
</reference>
<dbReference type="GeneID" id="26260361"/>
<evidence type="ECO:0000313" key="3">
    <source>
        <dbReference type="Proteomes" id="UP000054337"/>
    </source>
</evidence>
<feature type="region of interest" description="Disordered" evidence="1">
    <location>
        <begin position="1"/>
        <end position="64"/>
    </location>
</feature>
<evidence type="ECO:0000256" key="1">
    <source>
        <dbReference type="SAM" id="MobiDB-lite"/>
    </source>
</evidence>
<dbReference type="HOGENOM" id="CLU_2020641_0_0_1"/>
<dbReference type="RefSeq" id="XP_014557443.1">
    <property type="nucleotide sequence ID" value="XM_014701957.1"/>
</dbReference>
<feature type="compositionally biased region" description="Basic residues" evidence="1">
    <location>
        <begin position="48"/>
        <end position="57"/>
    </location>
</feature>
<gene>
    <name evidence="2" type="ORF">COCVIDRAFT_97154</name>
</gene>
<keyword evidence="3" id="KW-1185">Reference proteome</keyword>
<name>W7ELM4_BIPV3</name>
<proteinExistence type="predicted"/>
<evidence type="ECO:0000313" key="2">
    <source>
        <dbReference type="EMBL" id="EUN27859.1"/>
    </source>
</evidence>